<name>A0A250IJK6_9BACT</name>
<feature type="binding site" evidence="1">
    <location>
        <position position="937"/>
    </location>
    <ligand>
        <name>Zn(2+)</name>
        <dbReference type="ChEBI" id="CHEBI:29105"/>
    </ligand>
</feature>
<keyword evidence="1" id="KW-0862">Zinc</keyword>
<dbReference type="RefSeq" id="WP_157775440.1">
    <property type="nucleotide sequence ID" value="NZ_CP022163.1"/>
</dbReference>
<dbReference type="Pfam" id="PF05147">
    <property type="entry name" value="LANC_like"/>
    <property type="match status" value="1"/>
</dbReference>
<dbReference type="SUPFAM" id="SSF158745">
    <property type="entry name" value="LanC-like"/>
    <property type="match status" value="1"/>
</dbReference>
<evidence type="ECO:0000313" key="3">
    <source>
        <dbReference type="EMBL" id="ATB31382.1"/>
    </source>
</evidence>
<dbReference type="GO" id="GO:0046872">
    <property type="term" value="F:metal ion binding"/>
    <property type="evidence" value="ECO:0007669"/>
    <property type="project" value="UniProtKB-KW"/>
</dbReference>
<keyword evidence="4" id="KW-1185">Reference proteome</keyword>
<gene>
    <name evidence="3" type="ORF">MEBOL_004844</name>
</gene>
<dbReference type="PIRSF" id="PIRSF037228">
    <property type="entry name" value="Lant_mod_RumM"/>
    <property type="match status" value="1"/>
</dbReference>
<proteinExistence type="predicted"/>
<organism evidence="3 4">
    <name type="scientific">Melittangium boletus DSM 14713</name>
    <dbReference type="NCBI Taxonomy" id="1294270"/>
    <lineage>
        <taxon>Bacteria</taxon>
        <taxon>Pseudomonadati</taxon>
        <taxon>Myxococcota</taxon>
        <taxon>Myxococcia</taxon>
        <taxon>Myxococcales</taxon>
        <taxon>Cystobacterineae</taxon>
        <taxon>Archangiaceae</taxon>
        <taxon>Melittangium</taxon>
    </lineage>
</organism>
<accession>A0A250IJK6</accession>
<dbReference type="SMART" id="SM01260">
    <property type="entry name" value="LANC_like"/>
    <property type="match status" value="1"/>
</dbReference>
<dbReference type="GO" id="GO:0005975">
    <property type="term" value="P:carbohydrate metabolic process"/>
    <property type="evidence" value="ECO:0007669"/>
    <property type="project" value="InterPro"/>
</dbReference>
<dbReference type="InterPro" id="IPR025410">
    <property type="entry name" value="Lant_dehyd"/>
</dbReference>
<dbReference type="Pfam" id="PF13575">
    <property type="entry name" value="DUF4135"/>
    <property type="match status" value="1"/>
</dbReference>
<dbReference type="InterPro" id="IPR012341">
    <property type="entry name" value="6hp_glycosidase-like_sf"/>
</dbReference>
<dbReference type="KEGG" id="mbd:MEBOL_004844"/>
<dbReference type="OrthoDB" id="9148343at2"/>
<feature type="binding site" evidence="1">
    <location>
        <position position="985"/>
    </location>
    <ligand>
        <name>Zn(2+)</name>
        <dbReference type="ChEBI" id="CHEBI:29105"/>
    </ligand>
</feature>
<dbReference type="InterPro" id="IPR017146">
    <property type="entry name" value="Lanti_2_LanM"/>
</dbReference>
<dbReference type="PRINTS" id="PR01955">
    <property type="entry name" value="LANCFRANKIA"/>
</dbReference>
<feature type="domain" description="Lantibiotic biosynthesis protein dehydration" evidence="2">
    <location>
        <begin position="214"/>
        <end position="586"/>
    </location>
</feature>
<feature type="binding site" evidence="1">
    <location>
        <position position="984"/>
    </location>
    <ligand>
        <name>Zn(2+)</name>
        <dbReference type="ChEBI" id="CHEBI:29105"/>
    </ligand>
</feature>
<dbReference type="AlphaFoldDB" id="A0A250IJK6"/>
<reference evidence="3 4" key="1">
    <citation type="submission" date="2017-06" db="EMBL/GenBank/DDBJ databases">
        <authorList>
            <person name="Kim H.J."/>
            <person name="Triplett B.A."/>
        </authorList>
    </citation>
    <scope>NUCLEOTIDE SEQUENCE [LARGE SCALE GENOMIC DNA]</scope>
    <source>
        <strain evidence="3 4">DSM 14713</strain>
    </source>
</reference>
<keyword evidence="1" id="KW-0479">Metal-binding</keyword>
<dbReference type="PRINTS" id="PR01950">
    <property type="entry name" value="LANCSUPER"/>
</dbReference>
<dbReference type="CDD" id="cd04792">
    <property type="entry name" value="LanM-like"/>
    <property type="match status" value="1"/>
</dbReference>
<evidence type="ECO:0000259" key="2">
    <source>
        <dbReference type="Pfam" id="PF13575"/>
    </source>
</evidence>
<protein>
    <submittedName>
        <fullName evidence="3">MrsM protein</fullName>
    </submittedName>
</protein>
<dbReference type="Proteomes" id="UP000217289">
    <property type="component" value="Chromosome"/>
</dbReference>
<dbReference type="InterPro" id="IPR007822">
    <property type="entry name" value="LANC-like"/>
</dbReference>
<dbReference type="Gene3D" id="1.50.10.10">
    <property type="match status" value="1"/>
</dbReference>
<dbReference type="NCBIfam" id="TIGR03897">
    <property type="entry name" value="lanti_2_LanM"/>
    <property type="match status" value="1"/>
</dbReference>
<sequence>MIDQALWKKAAFLHERLNPGPVTDPAERERASKRLKTWRDTMMCDDGEYARRLRDAALSEEEFLGHLAREDVAVNERQADFKWLAFLDELAQRKHRDEPLPPLIAPPGPKARPSFAGFTRPFIQVGAARLRQGIAAIRDRHLQGRSLLTADAERALILGLHEGLSVQATRVLVLELNAARLLGELPEGTPQERFDHFLGSFDDAERLIKLLQEYPVLARMMVATVERWVAVSLELLERIAKDREELGRFFLSGQELGEVSALAVGVGDVHRGGRSVAHVKFSAGIQLVYKPRSLDIDEGFQRLLNWLNTHGLSTPHRLLKLLNRGDYGWVEFVKADECTTRDQLQRFYLRQGSLMALLYMLRAVDLHMENLIASSEYPVVVDLEALFYHEPPIDYGTDAYWRAIQLLDQSVLSIGLLPNFQMASGTKSVDLSGLGGQSGQVFPHPVLMVEDAHQDTMRLVRKQVTTRGSNNLPRLAGEPANASEFVEEMARGFEETYQLLVRERASMERELRDFGDVEVRHIVRPTFRYGFLQQESQHPDFLRDALEFERLLDLLWAETRVRPMLGSLVRYEQADLRAGDVPLFSARPGSRDLWTSTGERIADFFAETSLDSVLARLGRMGGTDCAEQVSLLRKAMVALEMATDGSAQTEQTESHAPLPPASRDEMFAAAVDIGEYLQRKAVLGESNATWIGASLKDIEDWRWNLAPVRTSLYEGVGGIALFFGYLASATGREDFARTSRAALETVLWFWRNPGDAIDYPGVGAYLGRGSHLYVMTHLATLFDDQALMDEVLASLPTIDQAIPDDKNVDVLTGSAGCARVLLGLHRLTGDARALASARKCGERILQAAIPLRGGLGFNTIVSPDKPLGGFSHGAAGFSWVLLELAAATGDARFREAALQALTFERTLFVPERGNWLDLRFTSGDQVKLPSYIPSAWCNGAAGIALGRALSLPFVDDAQMREEIRVGLETTLRQNNTRTRSHSLCHGALGNIDILCTAADALQEDRWRQEALRHAAQVLKEGREEQWRCGLPKFNETPGVMLGLAGIGLSFLKLSSPGFVPSVMSLEPARARSGTRT</sequence>
<evidence type="ECO:0000256" key="1">
    <source>
        <dbReference type="PIRSR" id="PIRSR607822-1"/>
    </source>
</evidence>
<dbReference type="EMBL" id="CP022163">
    <property type="protein sequence ID" value="ATB31382.1"/>
    <property type="molecule type" value="Genomic_DNA"/>
</dbReference>
<dbReference type="GO" id="GO:0031179">
    <property type="term" value="P:peptide modification"/>
    <property type="evidence" value="ECO:0007669"/>
    <property type="project" value="InterPro"/>
</dbReference>
<evidence type="ECO:0000313" key="4">
    <source>
        <dbReference type="Proteomes" id="UP000217289"/>
    </source>
</evidence>